<sequence>MWEVPTEYILDGRRLKLGSGKAARAAQRVTNDLEDWSPGANAPDFDRFVWVEGEKVGHLTPFTITKPTKSQDLNKIDWARRVTAPMPLRVINKLMRQGILDPDGPLSPVLPKFKERMVWVGLEYFRSRPQGIELRDLTDDALRFFALVLSYAKASGSCSGRSPKFSTSIMPRTDFATMFRLANLDNILRDKSFYEIVKIASCYEIDKTGHIKRVISIDPRYSNGTLEEPLPNNKLDTAQFVIGEAKINVRDWLEGIQHGTDILSEFDADHGDTQIGALGMRTERVFGRQELAPIFVFRNLGSSKKEAFARDVQEAEECVIRLHMGS</sequence>
<organism evidence="1 2">
    <name type="scientific">Aspergillus steynii IBT 23096</name>
    <dbReference type="NCBI Taxonomy" id="1392250"/>
    <lineage>
        <taxon>Eukaryota</taxon>
        <taxon>Fungi</taxon>
        <taxon>Dikarya</taxon>
        <taxon>Ascomycota</taxon>
        <taxon>Pezizomycotina</taxon>
        <taxon>Eurotiomycetes</taxon>
        <taxon>Eurotiomycetidae</taxon>
        <taxon>Eurotiales</taxon>
        <taxon>Aspergillaceae</taxon>
        <taxon>Aspergillus</taxon>
        <taxon>Aspergillus subgen. Circumdati</taxon>
    </lineage>
</organism>
<protein>
    <submittedName>
        <fullName evidence="1">Uncharacterized protein</fullName>
    </submittedName>
</protein>
<dbReference type="AlphaFoldDB" id="A0A2I2GJL8"/>
<dbReference type="EMBL" id="MSFO01000002">
    <property type="protein sequence ID" value="PLB53064.1"/>
    <property type="molecule type" value="Genomic_DNA"/>
</dbReference>
<evidence type="ECO:0000313" key="1">
    <source>
        <dbReference type="EMBL" id="PLB53064.1"/>
    </source>
</evidence>
<accession>A0A2I2GJL8</accession>
<reference evidence="1 2" key="1">
    <citation type="submission" date="2016-12" db="EMBL/GenBank/DDBJ databases">
        <title>The genomes of Aspergillus section Nigri reveals drivers in fungal speciation.</title>
        <authorList>
            <consortium name="DOE Joint Genome Institute"/>
            <person name="Vesth T.C."/>
            <person name="Nybo J."/>
            <person name="Theobald S."/>
            <person name="Brandl J."/>
            <person name="Frisvad J.C."/>
            <person name="Nielsen K.F."/>
            <person name="Lyhne E.K."/>
            <person name="Kogle M.E."/>
            <person name="Kuo A."/>
            <person name="Riley R."/>
            <person name="Clum A."/>
            <person name="Nolan M."/>
            <person name="Lipzen A."/>
            <person name="Salamov A."/>
            <person name="Henrissat B."/>
            <person name="Wiebenga A."/>
            <person name="De Vries R.P."/>
            <person name="Grigoriev I.V."/>
            <person name="Mortensen U.H."/>
            <person name="Andersen M.R."/>
            <person name="Baker S.E."/>
        </authorList>
    </citation>
    <scope>NUCLEOTIDE SEQUENCE [LARGE SCALE GENOMIC DNA]</scope>
    <source>
        <strain evidence="1 2">IBT 23096</strain>
    </source>
</reference>
<name>A0A2I2GJL8_9EURO</name>
<comment type="caution">
    <text evidence="1">The sequence shown here is derived from an EMBL/GenBank/DDBJ whole genome shotgun (WGS) entry which is preliminary data.</text>
</comment>
<dbReference type="OrthoDB" id="1896086at2759"/>
<dbReference type="GeneID" id="36555230"/>
<evidence type="ECO:0000313" key="2">
    <source>
        <dbReference type="Proteomes" id="UP000234275"/>
    </source>
</evidence>
<keyword evidence="2" id="KW-1185">Reference proteome</keyword>
<dbReference type="RefSeq" id="XP_024708366.1">
    <property type="nucleotide sequence ID" value="XM_024847531.1"/>
</dbReference>
<dbReference type="Proteomes" id="UP000234275">
    <property type="component" value="Unassembled WGS sequence"/>
</dbReference>
<gene>
    <name evidence="1" type="ORF">P170DRAFT_423840</name>
</gene>
<proteinExistence type="predicted"/>
<dbReference type="VEuPathDB" id="FungiDB:P170DRAFT_423840"/>